<accession>A0A1J6KE02</accession>
<evidence type="ECO:0000259" key="4">
    <source>
        <dbReference type="Pfam" id="PF14432"/>
    </source>
</evidence>
<dbReference type="Gene3D" id="1.25.40.10">
    <property type="entry name" value="Tetratricopeptide repeat domain"/>
    <property type="match status" value="4"/>
</dbReference>
<dbReference type="Pfam" id="PF14432">
    <property type="entry name" value="DYW_deaminase"/>
    <property type="match status" value="1"/>
</dbReference>
<dbReference type="EMBL" id="MJEQ01002339">
    <property type="protein sequence ID" value="OIT27614.1"/>
    <property type="molecule type" value="Genomic_DNA"/>
</dbReference>
<evidence type="ECO:0000256" key="3">
    <source>
        <dbReference type="PROSITE-ProRule" id="PRU00708"/>
    </source>
</evidence>
<sequence>MQQGKTVVMKERQKLAELLRNCSKNLILDVGKQVHGAVLRMGYAFDLMINNDLIDMYGKCSRIKLARSVFDKMFERNVVSWTALMCGYLQRGNAHESFLLLSRMVSANVRPNEFTLSTNLKACGSIGALENGRQIHGLCGKSGFEKYPVVGNSIIDMYSRCGKIGEAENMFHEMPERSLITWNVMIAGYATGGFGDKSLFLFKQMQEQGEIPDEFTFASTLKACSGFKAVREGSQIHGFLITRGFLVSSQKVIAGALIDLYVKSGNLFEAQKLFSQLEQKSVISWTTLMVGNAQEGKLPEAMDLFKQLRESSIEYDGFVLSSMMGIFADFALVELGKQLHCCAVKVPAGLDISVLNSVIDMYLKCGLIEEAEALFDGTPHKNVISWTVMITGYGKYGLGLEAVGLFKKMHMDNVEPDEVSYLALLTACSHSGLVQESEEYFSKLCNSNRLKPSVEHYACMVDILGRAGRLKEAKVVIENMPLKPNVGIWQTLLSACRVHKNVEIGREVGEILLKLDGNNPVNYVLMSNIFADARRWEECEGLRGLVKAKGLKKEAGQSWVEIDKKMHFFYNRDETHPLTKAIHEFLYKMEKKMKDEIGYTREVSFSLHDVEEETKDESLRFHSEKLAIGLALLSGGDEIEGKPIRVFKNLRVCGDCHEYIKGLSKIFKKILLVRDANRFHKFENGACSCRDYW</sequence>
<dbReference type="Proteomes" id="UP000187609">
    <property type="component" value="Unassembled WGS sequence"/>
</dbReference>
<evidence type="ECO:0000313" key="5">
    <source>
        <dbReference type="EMBL" id="OIT27614.1"/>
    </source>
</evidence>
<feature type="domain" description="DYW" evidence="4">
    <location>
        <begin position="598"/>
        <end position="693"/>
    </location>
</feature>
<dbReference type="GeneID" id="109213706"/>
<feature type="repeat" description="PPR" evidence="3">
    <location>
        <begin position="382"/>
        <end position="416"/>
    </location>
</feature>
<comment type="caution">
    <text evidence="5">The sequence shown here is derived from an EMBL/GenBank/DDBJ whole genome shotgun (WGS) entry which is preliminary data.</text>
</comment>
<dbReference type="OrthoDB" id="185373at2759"/>
<dbReference type="AlphaFoldDB" id="A0A1J6KE02"/>
<dbReference type="NCBIfam" id="TIGR00756">
    <property type="entry name" value="PPR"/>
    <property type="match status" value="4"/>
</dbReference>
<dbReference type="Pfam" id="PF13041">
    <property type="entry name" value="PPR_2"/>
    <property type="match status" value="2"/>
</dbReference>
<comment type="similarity">
    <text evidence="1">Belongs to the PPR family. PCMP-H subfamily.</text>
</comment>
<dbReference type="InterPro" id="IPR032867">
    <property type="entry name" value="DYW_dom"/>
</dbReference>
<evidence type="ECO:0000256" key="1">
    <source>
        <dbReference type="ARBA" id="ARBA00006643"/>
    </source>
</evidence>
<dbReference type="InterPro" id="IPR002885">
    <property type="entry name" value="PPR_rpt"/>
</dbReference>
<feature type="repeat" description="PPR" evidence="3">
    <location>
        <begin position="178"/>
        <end position="212"/>
    </location>
</feature>
<proteinExistence type="inferred from homology"/>
<name>A0A1J6KE02_NICAT</name>
<dbReference type="PANTHER" id="PTHR24015">
    <property type="entry name" value="OS07G0578800 PROTEIN-RELATED"/>
    <property type="match status" value="1"/>
</dbReference>
<reference evidence="5" key="1">
    <citation type="submission" date="2016-11" db="EMBL/GenBank/DDBJ databases">
        <title>The genome of Nicotiana attenuata.</title>
        <authorList>
            <person name="Xu S."/>
            <person name="Brockmoeller T."/>
            <person name="Gaquerel E."/>
            <person name="Navarro A."/>
            <person name="Kuhl H."/>
            <person name="Gase K."/>
            <person name="Ling Z."/>
            <person name="Zhou W."/>
            <person name="Kreitzer C."/>
            <person name="Stanke M."/>
            <person name="Tang H."/>
            <person name="Lyons E."/>
            <person name="Pandey P."/>
            <person name="Pandey S.P."/>
            <person name="Timmermann B."/>
            <person name="Baldwin I.T."/>
        </authorList>
    </citation>
    <scope>NUCLEOTIDE SEQUENCE [LARGE SCALE GENOMIC DNA]</scope>
    <source>
        <strain evidence="5">UT</strain>
    </source>
</reference>
<protein>
    <submittedName>
        <fullName evidence="5">Pentatricopeptide repeat-containing protein</fullName>
    </submittedName>
</protein>
<dbReference type="InterPro" id="IPR046848">
    <property type="entry name" value="E_motif"/>
</dbReference>
<dbReference type="Pfam" id="PF01535">
    <property type="entry name" value="PPR"/>
    <property type="match status" value="6"/>
</dbReference>
<dbReference type="Pfam" id="PF20431">
    <property type="entry name" value="E_motif"/>
    <property type="match status" value="1"/>
</dbReference>
<feature type="repeat" description="PPR" evidence="3">
    <location>
        <begin position="147"/>
        <end position="177"/>
    </location>
</feature>
<dbReference type="InterPro" id="IPR011990">
    <property type="entry name" value="TPR-like_helical_dom_sf"/>
</dbReference>
<organism evidence="5 6">
    <name type="scientific">Nicotiana attenuata</name>
    <name type="common">Coyote tobacco</name>
    <dbReference type="NCBI Taxonomy" id="49451"/>
    <lineage>
        <taxon>Eukaryota</taxon>
        <taxon>Viridiplantae</taxon>
        <taxon>Streptophyta</taxon>
        <taxon>Embryophyta</taxon>
        <taxon>Tracheophyta</taxon>
        <taxon>Spermatophyta</taxon>
        <taxon>Magnoliopsida</taxon>
        <taxon>eudicotyledons</taxon>
        <taxon>Gunneridae</taxon>
        <taxon>Pentapetalae</taxon>
        <taxon>asterids</taxon>
        <taxon>lamiids</taxon>
        <taxon>Solanales</taxon>
        <taxon>Solanaceae</taxon>
        <taxon>Nicotianoideae</taxon>
        <taxon>Nicotianeae</taxon>
        <taxon>Nicotiana</taxon>
    </lineage>
</organism>
<dbReference type="KEGG" id="nau:109213706"/>
<dbReference type="FunFam" id="1.25.40.10:FF:000366">
    <property type="entry name" value="Pentatricopeptide (PPR) repeat-containing protein"/>
    <property type="match status" value="1"/>
</dbReference>
<dbReference type="Gramene" id="OIT27614">
    <property type="protein sequence ID" value="OIT27614"/>
    <property type="gene ID" value="A4A49_20881"/>
</dbReference>
<dbReference type="GO" id="GO:0008270">
    <property type="term" value="F:zinc ion binding"/>
    <property type="evidence" value="ECO:0007669"/>
    <property type="project" value="InterPro"/>
</dbReference>
<dbReference type="PROSITE" id="PS51375">
    <property type="entry name" value="PPR"/>
    <property type="match status" value="5"/>
</dbReference>
<dbReference type="PANTHER" id="PTHR24015:SF2033">
    <property type="entry name" value="PENTATRICOPEPTIDE REPEAT-CONTAINING PROTEIN"/>
    <property type="match status" value="1"/>
</dbReference>
<gene>
    <name evidence="5" type="primary">PCMP-H86_0</name>
    <name evidence="5" type="ORF">A4A49_20881</name>
</gene>
<feature type="repeat" description="PPR" evidence="3">
    <location>
        <begin position="77"/>
        <end position="111"/>
    </location>
</feature>
<dbReference type="GO" id="GO:0009451">
    <property type="term" value="P:RNA modification"/>
    <property type="evidence" value="ECO:0007669"/>
    <property type="project" value="InterPro"/>
</dbReference>
<dbReference type="SMR" id="A0A1J6KE02"/>
<feature type="repeat" description="PPR" evidence="3">
    <location>
        <begin position="281"/>
        <end position="315"/>
    </location>
</feature>
<keyword evidence="2" id="KW-0677">Repeat</keyword>
<dbReference type="FunFam" id="1.25.40.10:FF:000031">
    <property type="entry name" value="Pentatricopeptide repeat-containing protein mitochondrial"/>
    <property type="match status" value="1"/>
</dbReference>
<evidence type="ECO:0000256" key="2">
    <source>
        <dbReference type="ARBA" id="ARBA00022737"/>
    </source>
</evidence>
<keyword evidence="6" id="KW-1185">Reference proteome</keyword>
<evidence type="ECO:0000313" key="6">
    <source>
        <dbReference type="Proteomes" id="UP000187609"/>
    </source>
</evidence>
<dbReference type="FunFam" id="1.25.40.10:FF:000144">
    <property type="entry name" value="Pentatricopeptide repeat-containing protein, mitochondrial"/>
    <property type="match status" value="1"/>
</dbReference>
<dbReference type="FunFam" id="1.25.40.10:FF:001320">
    <property type="entry name" value="Pentatricopeptide repeat-containing protein At5g39350"/>
    <property type="match status" value="1"/>
</dbReference>
<dbReference type="OMA" id="VNYVMMS"/>
<dbReference type="InterPro" id="IPR046960">
    <property type="entry name" value="PPR_At4g14850-like_plant"/>
</dbReference>
<dbReference type="GO" id="GO:0003723">
    <property type="term" value="F:RNA binding"/>
    <property type="evidence" value="ECO:0007669"/>
    <property type="project" value="InterPro"/>
</dbReference>